<proteinExistence type="predicted"/>
<dbReference type="InterPro" id="IPR014880">
    <property type="entry name" value="SoxZ_dom"/>
</dbReference>
<feature type="domain" description="Sulphur oxidation protein SoxZ" evidence="1">
    <location>
        <begin position="12"/>
        <end position="101"/>
    </location>
</feature>
<reference evidence="2" key="1">
    <citation type="submission" date="2018-06" db="EMBL/GenBank/DDBJ databases">
        <authorList>
            <person name="Zhirakovskaya E."/>
        </authorList>
    </citation>
    <scope>NUCLEOTIDE SEQUENCE</scope>
</reference>
<dbReference type="InterPro" id="IPR013783">
    <property type="entry name" value="Ig-like_fold"/>
</dbReference>
<dbReference type="Pfam" id="PF08770">
    <property type="entry name" value="SoxZ"/>
    <property type="match status" value="1"/>
</dbReference>
<sequence>MAKKKMKIRSWMDGDTTKVKTIVFHPMETGLRKDKTSGKLIPGNYITEVICKHEGNQILTCYWGPGVSKNPFLSFSFKGAKSGDTLSISWVDNKGKSGSGESKVK</sequence>
<organism evidence="2">
    <name type="scientific">hydrothermal vent metagenome</name>
    <dbReference type="NCBI Taxonomy" id="652676"/>
    <lineage>
        <taxon>unclassified sequences</taxon>
        <taxon>metagenomes</taxon>
        <taxon>ecological metagenomes</taxon>
    </lineage>
</organism>
<evidence type="ECO:0000313" key="2">
    <source>
        <dbReference type="EMBL" id="VAX00467.1"/>
    </source>
</evidence>
<dbReference type="NCBIfam" id="TIGR04490">
    <property type="entry name" value="SoxZ_true"/>
    <property type="match status" value="1"/>
</dbReference>
<dbReference type="InterPro" id="IPR030995">
    <property type="entry name" value="SoxZ"/>
</dbReference>
<dbReference type="EMBL" id="UOFS01000044">
    <property type="protein sequence ID" value="VAX00467.1"/>
    <property type="molecule type" value="Genomic_DNA"/>
</dbReference>
<protein>
    <submittedName>
        <fullName evidence="2">Sulfur oxidation protein SoxZ</fullName>
    </submittedName>
</protein>
<gene>
    <name evidence="2" type="ORF">MNBD_GAMMA22-2941</name>
</gene>
<dbReference type="AlphaFoldDB" id="A0A3B1B5U7"/>
<accession>A0A3B1B5U7</accession>
<evidence type="ECO:0000259" key="1">
    <source>
        <dbReference type="Pfam" id="PF08770"/>
    </source>
</evidence>
<dbReference type="Gene3D" id="2.60.40.10">
    <property type="entry name" value="Immunoglobulins"/>
    <property type="match status" value="1"/>
</dbReference>
<dbReference type="InterPro" id="IPR014756">
    <property type="entry name" value="Ig_E-set"/>
</dbReference>
<name>A0A3B1B5U7_9ZZZZ</name>
<dbReference type="SUPFAM" id="SSF81296">
    <property type="entry name" value="E set domains"/>
    <property type="match status" value="1"/>
</dbReference>